<dbReference type="InterPro" id="IPR036388">
    <property type="entry name" value="WH-like_DNA-bd_sf"/>
</dbReference>
<evidence type="ECO:0000256" key="2">
    <source>
        <dbReference type="SAM" id="MobiDB-lite"/>
    </source>
</evidence>
<evidence type="ECO:0000256" key="1">
    <source>
        <dbReference type="ARBA" id="ARBA00023125"/>
    </source>
</evidence>
<dbReference type="InterPro" id="IPR000944">
    <property type="entry name" value="Tscrpt_reg_Rrf2"/>
</dbReference>
<feature type="compositionally biased region" description="Basic residues" evidence="2">
    <location>
        <begin position="47"/>
        <end position="57"/>
    </location>
</feature>
<sequence length="245" mass="25948">MGIPPGPTVALPDMDRAGPNREHWLRVARETADDLATDAAAREQAGKVRRRPLHARRGLTATPTPARGPRVPRAGGPAGRPRRTAAGACDNARMRISARADYAVRAALELAASKEDVPLKTEAIAEAQEIPHKFLEGILNDMRRGGLVLSQRGGNGGYRLARPAESISIADVIRVVDGPLVSVRGVRPPDLSYTGPAQSLLPLWIALRCNVREILEGVSLADVASGALPSEVSALADTPGAWINP</sequence>
<dbReference type="PANTHER" id="PTHR33221">
    <property type="entry name" value="WINGED HELIX-TURN-HELIX TRANSCRIPTIONAL REGULATOR, RRF2 FAMILY"/>
    <property type="match status" value="1"/>
</dbReference>
<dbReference type="PANTHER" id="PTHR33221:SF5">
    <property type="entry name" value="HTH-TYPE TRANSCRIPTIONAL REGULATOR ISCR"/>
    <property type="match status" value="1"/>
</dbReference>
<feature type="region of interest" description="Disordered" evidence="2">
    <location>
        <begin position="41"/>
        <end position="86"/>
    </location>
</feature>
<organism evidence="3 4">
    <name type="scientific">Streptomyces thermocarboxydovorans</name>
    <dbReference type="NCBI Taxonomy" id="59298"/>
    <lineage>
        <taxon>Bacteria</taxon>
        <taxon>Bacillati</taxon>
        <taxon>Actinomycetota</taxon>
        <taxon>Actinomycetes</taxon>
        <taxon>Kitasatosporales</taxon>
        <taxon>Streptomycetaceae</taxon>
        <taxon>Streptomyces</taxon>
    </lineage>
</organism>
<evidence type="ECO:0000313" key="4">
    <source>
        <dbReference type="Proteomes" id="UP001500724"/>
    </source>
</evidence>
<reference evidence="3 4" key="1">
    <citation type="journal article" date="2019" name="Int. J. Syst. Evol. Microbiol.">
        <title>The Global Catalogue of Microorganisms (GCM) 10K type strain sequencing project: providing services to taxonomists for standard genome sequencing and annotation.</title>
        <authorList>
            <consortium name="The Broad Institute Genomics Platform"/>
            <consortium name="The Broad Institute Genome Sequencing Center for Infectious Disease"/>
            <person name="Wu L."/>
            <person name="Ma J."/>
        </authorList>
    </citation>
    <scope>NUCLEOTIDE SEQUENCE [LARGE SCALE GENOMIC DNA]</scope>
    <source>
        <strain evidence="3 4">JCM 10367</strain>
    </source>
</reference>
<dbReference type="NCBIfam" id="TIGR00738">
    <property type="entry name" value="rrf2_super"/>
    <property type="match status" value="1"/>
</dbReference>
<evidence type="ECO:0000313" key="3">
    <source>
        <dbReference type="EMBL" id="GAA0640009.1"/>
    </source>
</evidence>
<dbReference type="Gene3D" id="1.10.10.10">
    <property type="entry name" value="Winged helix-like DNA-binding domain superfamily/Winged helix DNA-binding domain"/>
    <property type="match status" value="1"/>
</dbReference>
<dbReference type="Proteomes" id="UP001500724">
    <property type="component" value="Unassembled WGS sequence"/>
</dbReference>
<comment type="caution">
    <text evidence="3">The sequence shown here is derived from an EMBL/GenBank/DDBJ whole genome shotgun (WGS) entry which is preliminary data.</text>
</comment>
<feature type="region of interest" description="Disordered" evidence="2">
    <location>
        <begin position="1"/>
        <end position="20"/>
    </location>
</feature>
<dbReference type="SUPFAM" id="SSF46785">
    <property type="entry name" value="Winged helix' DNA-binding domain"/>
    <property type="match status" value="1"/>
</dbReference>
<accession>A0ABN1HDR1</accession>
<proteinExistence type="predicted"/>
<gene>
    <name evidence="3" type="ORF">GCM10009535_16210</name>
</gene>
<keyword evidence="1" id="KW-0238">DNA-binding</keyword>
<protein>
    <recommendedName>
        <fullName evidence="5">Transcriptional regulator</fullName>
    </recommendedName>
</protein>
<dbReference type="Pfam" id="PF02082">
    <property type="entry name" value="Rrf2"/>
    <property type="match status" value="1"/>
</dbReference>
<dbReference type="InterPro" id="IPR036390">
    <property type="entry name" value="WH_DNA-bd_sf"/>
</dbReference>
<feature type="compositionally biased region" description="Low complexity" evidence="2">
    <location>
        <begin position="58"/>
        <end position="75"/>
    </location>
</feature>
<dbReference type="PROSITE" id="PS51197">
    <property type="entry name" value="HTH_RRF2_2"/>
    <property type="match status" value="1"/>
</dbReference>
<name>A0ABN1HDR1_9ACTN</name>
<keyword evidence="4" id="KW-1185">Reference proteome</keyword>
<dbReference type="EMBL" id="BAAAGU010000012">
    <property type="protein sequence ID" value="GAA0640009.1"/>
    <property type="molecule type" value="Genomic_DNA"/>
</dbReference>
<evidence type="ECO:0008006" key="5">
    <source>
        <dbReference type="Google" id="ProtNLM"/>
    </source>
</evidence>